<evidence type="ECO:0000256" key="1">
    <source>
        <dbReference type="ARBA" id="ARBA00004141"/>
    </source>
</evidence>
<keyword evidence="2 6" id="KW-0812">Transmembrane</keyword>
<evidence type="ECO:0000259" key="7">
    <source>
        <dbReference type="Pfam" id="PF03151"/>
    </source>
</evidence>
<feature type="transmembrane region" description="Helical" evidence="6">
    <location>
        <begin position="166"/>
        <end position="194"/>
    </location>
</feature>
<dbReference type="PANTHER" id="PTHR11132">
    <property type="entry name" value="SOLUTE CARRIER FAMILY 35"/>
    <property type="match status" value="1"/>
</dbReference>
<dbReference type="OrthoDB" id="417037at2759"/>
<accession>W7TZ25</accession>
<evidence type="ECO:0000256" key="5">
    <source>
        <dbReference type="SAM" id="MobiDB-lite"/>
    </source>
</evidence>
<dbReference type="InterPro" id="IPR004853">
    <property type="entry name" value="Sugar_P_trans_dom"/>
</dbReference>
<keyword evidence="8" id="KW-0762">Sugar transport</keyword>
<organism evidence="8 9">
    <name type="scientific">Nannochloropsis gaditana</name>
    <dbReference type="NCBI Taxonomy" id="72520"/>
    <lineage>
        <taxon>Eukaryota</taxon>
        <taxon>Sar</taxon>
        <taxon>Stramenopiles</taxon>
        <taxon>Ochrophyta</taxon>
        <taxon>Eustigmatophyceae</taxon>
        <taxon>Eustigmatales</taxon>
        <taxon>Monodopsidaceae</taxon>
        <taxon>Nannochloropsis</taxon>
    </lineage>
</organism>
<feature type="compositionally biased region" description="Polar residues" evidence="5">
    <location>
        <begin position="360"/>
        <end position="371"/>
    </location>
</feature>
<feature type="transmembrane region" description="Helical" evidence="6">
    <location>
        <begin position="81"/>
        <end position="104"/>
    </location>
</feature>
<evidence type="ECO:0000313" key="9">
    <source>
        <dbReference type="Proteomes" id="UP000019335"/>
    </source>
</evidence>
<dbReference type="Proteomes" id="UP000019335">
    <property type="component" value="Chromosome 4"/>
</dbReference>
<dbReference type="GO" id="GO:0016020">
    <property type="term" value="C:membrane"/>
    <property type="evidence" value="ECO:0007669"/>
    <property type="project" value="UniProtKB-SubCell"/>
</dbReference>
<comment type="caution">
    <text evidence="8">The sequence shown here is derived from an EMBL/GenBank/DDBJ whole genome shotgun (WGS) entry which is preliminary data.</text>
</comment>
<dbReference type="Pfam" id="PF03151">
    <property type="entry name" value="TPT"/>
    <property type="match status" value="1"/>
</dbReference>
<evidence type="ECO:0000256" key="2">
    <source>
        <dbReference type="ARBA" id="ARBA00022692"/>
    </source>
</evidence>
<dbReference type="EMBL" id="AZIL01000274">
    <property type="protein sequence ID" value="EWM28748.1"/>
    <property type="molecule type" value="Genomic_DNA"/>
</dbReference>
<proteinExistence type="predicted"/>
<feature type="domain" description="Sugar phosphate transporter" evidence="7">
    <location>
        <begin position="62"/>
        <end position="344"/>
    </location>
</feature>
<feature type="transmembrane region" description="Helical" evidence="6">
    <location>
        <begin position="298"/>
        <end position="320"/>
    </location>
</feature>
<feature type="region of interest" description="Disordered" evidence="5">
    <location>
        <begin position="360"/>
        <end position="385"/>
    </location>
</feature>
<keyword evidence="9" id="KW-1185">Reference proteome</keyword>
<gene>
    <name evidence="8" type="ORF">Naga_100002g39</name>
</gene>
<name>W7TZ25_9STRA</name>
<dbReference type="InterPro" id="IPR050186">
    <property type="entry name" value="TPT_transporter"/>
</dbReference>
<feature type="transmembrane region" description="Helical" evidence="6">
    <location>
        <begin position="124"/>
        <end position="145"/>
    </location>
</feature>
<evidence type="ECO:0000313" key="8">
    <source>
        <dbReference type="EMBL" id="EWM28748.1"/>
    </source>
</evidence>
<evidence type="ECO:0000256" key="4">
    <source>
        <dbReference type="ARBA" id="ARBA00023136"/>
    </source>
</evidence>
<feature type="transmembrane region" description="Helical" evidence="6">
    <location>
        <begin position="53"/>
        <end position="74"/>
    </location>
</feature>
<evidence type="ECO:0000256" key="6">
    <source>
        <dbReference type="SAM" id="Phobius"/>
    </source>
</evidence>
<keyword evidence="3 6" id="KW-1133">Transmembrane helix</keyword>
<feature type="transmembrane region" description="Helical" evidence="6">
    <location>
        <begin position="232"/>
        <end position="251"/>
    </location>
</feature>
<keyword evidence="8" id="KW-0813">Transport</keyword>
<feature type="transmembrane region" description="Helical" evidence="6">
    <location>
        <begin position="200"/>
        <end position="220"/>
    </location>
</feature>
<feature type="transmembrane region" description="Helical" evidence="6">
    <location>
        <begin position="271"/>
        <end position="291"/>
    </location>
</feature>
<protein>
    <submittedName>
        <fullName evidence="8">Udp-sugar transporter ust74c</fullName>
    </submittedName>
</protein>
<keyword evidence="4 6" id="KW-0472">Membrane</keyword>
<reference evidence="8 9" key="1">
    <citation type="journal article" date="2014" name="Mol. Plant">
        <title>Chromosome Scale Genome Assembly and Transcriptome Profiling of Nannochloropsis gaditana in Nitrogen Depletion.</title>
        <authorList>
            <person name="Corteggiani Carpinelli E."/>
            <person name="Telatin A."/>
            <person name="Vitulo N."/>
            <person name="Forcato C."/>
            <person name="D'Angelo M."/>
            <person name="Schiavon R."/>
            <person name="Vezzi A."/>
            <person name="Giacometti G.M."/>
            <person name="Morosinotto T."/>
            <person name="Valle G."/>
        </authorList>
    </citation>
    <scope>NUCLEOTIDE SEQUENCE [LARGE SCALE GENOMIC DNA]</scope>
    <source>
        <strain evidence="8 9">B-31</strain>
    </source>
</reference>
<feature type="transmembrane region" description="Helical" evidence="6">
    <location>
        <begin position="326"/>
        <end position="346"/>
    </location>
</feature>
<comment type="subcellular location">
    <subcellularLocation>
        <location evidence="1">Membrane</location>
        <topology evidence="1">Multi-pass membrane protein</topology>
    </subcellularLocation>
</comment>
<sequence>MFREGGSLKLPPRTALVSATAKAQVPRKHLDSNQDQRLMAYTGEPTSTSAQKLGSALFFALTSFSIIFVNKALLASPAHGFLGFPSFFAVAACQYVFTGGLLLALKLRGRVDIPELSSNVLRCLWPLALVGSLNVLCGLGGTQKISLPMFTVLRRFSIPMTMGLEWLLLGVAASRSVQFSVFLMVFGAVLAGLADMSFDPVGYLFIFGNNIFTALNGVIMKRTLTSSNISKMAVLYYNSLFGAVFMTTLLFCRPRELQAIKNFPSLKDPTFLIVFFLAAGTGSLLNYATFLCTHHNSALTTTVVGCLKNLATTYFSMFFLPDYVFSWSNFWGVTVSVAGSVIYSYIELVKQEKNARSKASDSSVSGISSENRGSKKVSQDEKSDCKLAESPVMAFKSMDFRIENTCHSKDKAS</sequence>
<dbReference type="AlphaFoldDB" id="W7TZ25"/>
<evidence type="ECO:0000256" key="3">
    <source>
        <dbReference type="ARBA" id="ARBA00022989"/>
    </source>
</evidence>